<accession>A0A4S3JCL7</accession>
<evidence type="ECO:0000313" key="2">
    <source>
        <dbReference type="EMBL" id="THC90841.1"/>
    </source>
</evidence>
<name>A0A4S3JCL7_9EURO</name>
<evidence type="ECO:0000256" key="1">
    <source>
        <dbReference type="SAM" id="MobiDB-lite"/>
    </source>
</evidence>
<evidence type="ECO:0000313" key="3">
    <source>
        <dbReference type="Proteomes" id="UP000308092"/>
    </source>
</evidence>
<dbReference type="VEuPathDB" id="FungiDB:EYZ11_009693"/>
<dbReference type="Proteomes" id="UP000308092">
    <property type="component" value="Unassembled WGS sequence"/>
</dbReference>
<feature type="region of interest" description="Disordered" evidence="1">
    <location>
        <begin position="96"/>
        <end position="125"/>
    </location>
</feature>
<dbReference type="EMBL" id="SOSA01000475">
    <property type="protein sequence ID" value="THC90841.1"/>
    <property type="molecule type" value="Genomic_DNA"/>
</dbReference>
<proteinExistence type="predicted"/>
<gene>
    <name evidence="2" type="ORF">EYZ11_009693</name>
</gene>
<comment type="caution">
    <text evidence="2">The sequence shown here is derived from an EMBL/GenBank/DDBJ whole genome shotgun (WGS) entry which is preliminary data.</text>
</comment>
<dbReference type="AlphaFoldDB" id="A0A4S3JCL7"/>
<protein>
    <submittedName>
        <fullName evidence="2">Uncharacterized protein</fullName>
    </submittedName>
</protein>
<keyword evidence="3" id="KW-1185">Reference proteome</keyword>
<reference evidence="2 3" key="1">
    <citation type="submission" date="2019-03" db="EMBL/GenBank/DDBJ databases">
        <title>The genome sequence of a newly discovered highly antifungal drug resistant Aspergillus species, Aspergillus tanneri NIH 1004.</title>
        <authorList>
            <person name="Mounaud S."/>
            <person name="Singh I."/>
            <person name="Joardar V."/>
            <person name="Pakala S."/>
            <person name="Pakala S."/>
            <person name="Venepally P."/>
            <person name="Hoover J."/>
            <person name="Nierman W."/>
            <person name="Chung J."/>
            <person name="Losada L."/>
        </authorList>
    </citation>
    <scope>NUCLEOTIDE SEQUENCE [LARGE SCALE GENOMIC DNA]</scope>
    <source>
        <strain evidence="2 3">NIH1004</strain>
    </source>
</reference>
<sequence>MSSNVSNIPIASQIATFLGVAKEWPFNLVVVLGFLQDEFSHPLFWTVVFLSRKPKPTIAAKETTLGAEEAGATLLDACALLEELVLLAASVPLAPLEEPPEAPEPPELPEPPEPEPPEPPRPEEPVDVALVLVAVPVAEPETEALLKAEVAAAVL</sequence>
<organism evidence="2 3">
    <name type="scientific">Aspergillus tanneri</name>
    <dbReference type="NCBI Taxonomy" id="1220188"/>
    <lineage>
        <taxon>Eukaryota</taxon>
        <taxon>Fungi</taxon>
        <taxon>Dikarya</taxon>
        <taxon>Ascomycota</taxon>
        <taxon>Pezizomycotina</taxon>
        <taxon>Eurotiomycetes</taxon>
        <taxon>Eurotiomycetidae</taxon>
        <taxon>Eurotiales</taxon>
        <taxon>Aspergillaceae</taxon>
        <taxon>Aspergillus</taxon>
        <taxon>Aspergillus subgen. Circumdati</taxon>
    </lineage>
</organism>